<name>A0A2S6NED2_RHOGL</name>
<evidence type="ECO:0000313" key="3">
    <source>
        <dbReference type="EMBL" id="PPQ32963.1"/>
    </source>
</evidence>
<keyword evidence="4" id="KW-1185">Reference proteome</keyword>
<keyword evidence="2" id="KW-1133">Transmembrane helix</keyword>
<reference evidence="3 4" key="1">
    <citation type="journal article" date="2018" name="Arch. Microbiol.">
        <title>New insights into the metabolic potential of the phototrophic purple bacterium Rhodopila globiformis DSM 161(T) from its draft genome sequence and evidence for a vanadium-dependent nitrogenase.</title>
        <authorList>
            <person name="Imhoff J.F."/>
            <person name="Rahn T."/>
            <person name="Kunzel S."/>
            <person name="Neulinger S.C."/>
        </authorList>
    </citation>
    <scope>NUCLEOTIDE SEQUENCE [LARGE SCALE GENOMIC DNA]</scope>
    <source>
        <strain evidence="3 4">DSM 161</strain>
    </source>
</reference>
<organism evidence="3 4">
    <name type="scientific">Rhodopila globiformis</name>
    <name type="common">Rhodopseudomonas globiformis</name>
    <dbReference type="NCBI Taxonomy" id="1071"/>
    <lineage>
        <taxon>Bacteria</taxon>
        <taxon>Pseudomonadati</taxon>
        <taxon>Pseudomonadota</taxon>
        <taxon>Alphaproteobacteria</taxon>
        <taxon>Acetobacterales</taxon>
        <taxon>Acetobacteraceae</taxon>
        <taxon>Rhodopila</taxon>
    </lineage>
</organism>
<dbReference type="EMBL" id="NHRY01000158">
    <property type="protein sequence ID" value="PPQ32963.1"/>
    <property type="molecule type" value="Genomic_DNA"/>
</dbReference>
<comment type="caution">
    <text evidence="3">The sequence shown here is derived from an EMBL/GenBank/DDBJ whole genome shotgun (WGS) entry which is preliminary data.</text>
</comment>
<accession>A0A2S6NED2</accession>
<gene>
    <name evidence="3" type="ORF">CCS01_15290</name>
</gene>
<keyword evidence="2" id="KW-0812">Transmembrane</keyword>
<evidence type="ECO:0000256" key="2">
    <source>
        <dbReference type="SAM" id="Phobius"/>
    </source>
</evidence>
<sequence>MEAPTAATNAVGQASASAQNVERTQAEAADAPPEALRQLARMLGRQAARQRFRGYTIMRVPLVLLFVVALLIGLLLLLNHASGRF</sequence>
<proteinExistence type="predicted"/>
<feature type="region of interest" description="Disordered" evidence="1">
    <location>
        <begin position="1"/>
        <end position="32"/>
    </location>
</feature>
<feature type="compositionally biased region" description="Polar residues" evidence="1">
    <location>
        <begin position="1"/>
        <end position="23"/>
    </location>
</feature>
<keyword evidence="2" id="KW-0472">Membrane</keyword>
<feature type="transmembrane region" description="Helical" evidence="2">
    <location>
        <begin position="60"/>
        <end position="78"/>
    </location>
</feature>
<protein>
    <submittedName>
        <fullName evidence="3">Uncharacterized protein</fullName>
    </submittedName>
</protein>
<dbReference type="Proteomes" id="UP000239724">
    <property type="component" value="Unassembled WGS sequence"/>
</dbReference>
<dbReference type="AlphaFoldDB" id="A0A2S6NED2"/>
<evidence type="ECO:0000256" key="1">
    <source>
        <dbReference type="SAM" id="MobiDB-lite"/>
    </source>
</evidence>
<evidence type="ECO:0000313" key="4">
    <source>
        <dbReference type="Proteomes" id="UP000239724"/>
    </source>
</evidence>